<dbReference type="InterPro" id="IPR036097">
    <property type="entry name" value="HisK_dim/P_sf"/>
</dbReference>
<dbReference type="InterPro" id="IPR011123">
    <property type="entry name" value="Y_Y_Y"/>
</dbReference>
<evidence type="ECO:0000256" key="5">
    <source>
        <dbReference type="ARBA" id="ARBA00023125"/>
    </source>
</evidence>
<keyword evidence="6" id="KW-0804">Transcription</keyword>
<organism evidence="13 14">
    <name type="scientific">Belliella filtrata</name>
    <dbReference type="NCBI Taxonomy" id="2923435"/>
    <lineage>
        <taxon>Bacteria</taxon>
        <taxon>Pseudomonadati</taxon>
        <taxon>Bacteroidota</taxon>
        <taxon>Cytophagia</taxon>
        <taxon>Cytophagales</taxon>
        <taxon>Cyclobacteriaceae</taxon>
        <taxon>Belliella</taxon>
    </lineage>
</organism>
<dbReference type="RefSeq" id="WP_241347781.1">
    <property type="nucleotide sequence ID" value="NZ_JAKZGP010000017.1"/>
</dbReference>
<name>A0ABS9UZN3_9BACT</name>
<dbReference type="InterPro" id="IPR003661">
    <property type="entry name" value="HisK_dim/P_dom"/>
</dbReference>
<dbReference type="InterPro" id="IPR036890">
    <property type="entry name" value="HATPase_C_sf"/>
</dbReference>
<dbReference type="SMART" id="SM00388">
    <property type="entry name" value="HisKA"/>
    <property type="match status" value="1"/>
</dbReference>
<dbReference type="Pfam" id="PF00512">
    <property type="entry name" value="HisKA"/>
    <property type="match status" value="1"/>
</dbReference>
<reference evidence="13" key="1">
    <citation type="submission" date="2022-03" db="EMBL/GenBank/DDBJ databases">
        <title>De novo assembled genomes of Belliella spp. (Cyclobacteriaceae) strains.</title>
        <authorList>
            <person name="Szabo A."/>
            <person name="Korponai K."/>
            <person name="Felfoldi T."/>
        </authorList>
    </citation>
    <scope>NUCLEOTIDE SEQUENCE</scope>
    <source>
        <strain evidence="13">DSM 111904</strain>
    </source>
</reference>
<dbReference type="PANTHER" id="PTHR43547:SF2">
    <property type="entry name" value="HYBRID SIGNAL TRANSDUCTION HISTIDINE KINASE C"/>
    <property type="match status" value="1"/>
</dbReference>
<dbReference type="InterPro" id="IPR011006">
    <property type="entry name" value="CheY-like_superfamily"/>
</dbReference>
<dbReference type="Gene3D" id="2.60.40.10">
    <property type="entry name" value="Immunoglobulins"/>
    <property type="match status" value="1"/>
</dbReference>
<dbReference type="Pfam" id="PF12833">
    <property type="entry name" value="HTH_18"/>
    <property type="match status" value="1"/>
</dbReference>
<dbReference type="InterPro" id="IPR018062">
    <property type="entry name" value="HTH_AraC-typ_CS"/>
</dbReference>
<feature type="chain" id="PRO_5045523283" description="histidine kinase" evidence="9">
    <location>
        <begin position="22"/>
        <end position="1345"/>
    </location>
</feature>
<keyword evidence="8" id="KW-0472">Membrane</keyword>
<evidence type="ECO:0000313" key="14">
    <source>
        <dbReference type="Proteomes" id="UP001165489"/>
    </source>
</evidence>
<dbReference type="Pfam" id="PF00072">
    <property type="entry name" value="Response_reg"/>
    <property type="match status" value="1"/>
</dbReference>
<accession>A0ABS9UZN3</accession>
<evidence type="ECO:0000256" key="7">
    <source>
        <dbReference type="PROSITE-ProRule" id="PRU00169"/>
    </source>
</evidence>
<evidence type="ECO:0000313" key="13">
    <source>
        <dbReference type="EMBL" id="MCH7409434.1"/>
    </source>
</evidence>
<protein>
    <recommendedName>
        <fullName evidence="2">histidine kinase</fullName>
        <ecNumber evidence="2">2.7.13.3</ecNumber>
    </recommendedName>
</protein>
<sequence length="1345" mass="153283">MQIRAILLLICVLLFSNAHYAFTQKPYFRHLGVEDGLSHNTVFTIYQDHKGFMWFGTKDGLNRYDGHVFKVFKNIQGDESSLTNNHILSLYEDRNKMLWIGTNAGISIYDPHVEKFKSLDVVDQNGEQVWGQILKIKEDGSGNIWVASSTAGLYRYQPKENSLKRFNHDPNRPSSLGSGSVSSLTVDDKGVVWVGILGGDVERFIPANDSFMKYEKSAQILKRDLILEIFDLGGNDLLVGTKNEGLKLLNKETGSVKNILQEDKEGNNLFVRNIAKSEGQEIWISTEQGIYVYDFSQNTYKHFSQNPNDPYTLSDNATYSIYKDREGGFWIGTYFSGLNYLPNIPTNFEKFYPIINQNSIQGKRVREMVEDTDGNIWIGTEDAGMSMFNPNTKSFKNYLPEKSNNSLSYHNVHGLLIEGNNLWISSHSQGLKLDKLNLKNGIFDRLDQSTLQNPLFDTDIFSIYKDSKGNKWFGTISGVYIMPFGEKQLKFFDKLSISFYYDIVEDSNGIIWFATINNGLFNYDPTSEKVKHYLPNSEEVKSLPGNAIVTLYVDSKQNLWIGSEGYGLARYVPEHDGFETLDVTKGLPSNTIYKIIEDDLGQLWFSTNRGLVKYIVENQKIEVFTKSNGLLSDQFNYKSGLKASDGKLYFGSLNGFITFDPKTFSKSSFEPKVTFTNLKLFNKDIIVGADDGILSTSIALTEKITLAYHQSSLSLSFAALGYTQPESWKYLFKLEGFEKEWSRLEKSNEVSYPNLSPGNYKLIVKTINEQGEVSQEETSLIIEIKPPFYFSTLAYFLYALLLLLLIVSIILSYRKKVQKRHQKNINALEAQKEKEIFNAKIEFFTNITHEIRTPLTLIKGPLEIILKQENQLEENTKENLKIMEKNADRLIHLSNQLLDFRKAEKQSFQLNFVKTDISRLLKELHYRFQPLAQPNQLIFEIIGTQAAYYADVDQEELIKIVSNMISNAIKYAARQVSITLVTIEESTFEIIVSNDGKLIDESYRVKIFEPFFQIDPDETNKPRQGTGLGLPLAKSLAELHGGDLSYSSTYLGELNSFILKLPKHQTNSFELDNLEIEEEVNLIERHLENSKNDSNSESPVILLVEDNRELQTFIESNLKNDFRILKANNGKDALQLLAVQQVDLIISDIMMPVMDGIMFSRKLKSDLLYSHIPIILLTAKNNIQSKLEGLEVGADVYIEKPFSVEYLILQVKNLLKYRDQVRDNFAKSPQVLSVSIAHTKADEKFLHEINQIIADEISNEQFGVNELAEKVHMSQSSLLRKIKGVSKLTPNEYIRLVRLKKAAELLSSGSLSIAEVCVKVGFNSPSYFAKCFQKQFGELPKDYQK</sequence>
<dbReference type="PROSITE" id="PS01124">
    <property type="entry name" value="HTH_ARAC_FAMILY_2"/>
    <property type="match status" value="1"/>
</dbReference>
<evidence type="ECO:0000256" key="8">
    <source>
        <dbReference type="SAM" id="Phobius"/>
    </source>
</evidence>
<dbReference type="SUPFAM" id="SSF63829">
    <property type="entry name" value="Calcium-dependent phosphotriesterase"/>
    <property type="match status" value="3"/>
</dbReference>
<dbReference type="EC" id="2.7.13.3" evidence="2"/>
<dbReference type="Pfam" id="PF02518">
    <property type="entry name" value="HATPase_c"/>
    <property type="match status" value="1"/>
</dbReference>
<feature type="domain" description="Histidine kinase" evidence="11">
    <location>
        <begin position="846"/>
        <end position="1065"/>
    </location>
</feature>
<dbReference type="Gene3D" id="2.130.10.10">
    <property type="entry name" value="YVTN repeat-like/Quinoprotein amine dehydrogenase"/>
    <property type="match status" value="3"/>
</dbReference>
<dbReference type="InterPro" id="IPR009057">
    <property type="entry name" value="Homeodomain-like_sf"/>
</dbReference>
<evidence type="ECO:0000259" key="11">
    <source>
        <dbReference type="PROSITE" id="PS50109"/>
    </source>
</evidence>
<dbReference type="PROSITE" id="PS00041">
    <property type="entry name" value="HTH_ARAC_FAMILY_1"/>
    <property type="match status" value="1"/>
</dbReference>
<dbReference type="SUPFAM" id="SSF52172">
    <property type="entry name" value="CheY-like"/>
    <property type="match status" value="1"/>
</dbReference>
<evidence type="ECO:0000256" key="9">
    <source>
        <dbReference type="SAM" id="SignalP"/>
    </source>
</evidence>
<dbReference type="InterPro" id="IPR003594">
    <property type="entry name" value="HATPase_dom"/>
</dbReference>
<keyword evidence="4" id="KW-0805">Transcription regulation</keyword>
<dbReference type="SMART" id="SM00448">
    <property type="entry name" value="REC"/>
    <property type="match status" value="1"/>
</dbReference>
<dbReference type="Gene3D" id="1.10.10.60">
    <property type="entry name" value="Homeodomain-like"/>
    <property type="match status" value="1"/>
</dbReference>
<evidence type="ECO:0000259" key="10">
    <source>
        <dbReference type="PROSITE" id="PS01124"/>
    </source>
</evidence>
<dbReference type="Pfam" id="PF07495">
    <property type="entry name" value="Y_Y_Y"/>
    <property type="match status" value="1"/>
</dbReference>
<dbReference type="SUPFAM" id="SSF46689">
    <property type="entry name" value="Homeodomain-like"/>
    <property type="match status" value="1"/>
</dbReference>
<dbReference type="InterPro" id="IPR005467">
    <property type="entry name" value="His_kinase_dom"/>
</dbReference>
<keyword evidence="8" id="KW-0812">Transmembrane</keyword>
<dbReference type="InterPro" id="IPR013783">
    <property type="entry name" value="Ig-like_fold"/>
</dbReference>
<dbReference type="SMART" id="SM00387">
    <property type="entry name" value="HATPase_c"/>
    <property type="match status" value="1"/>
</dbReference>
<dbReference type="EMBL" id="JAKZGP010000017">
    <property type="protein sequence ID" value="MCH7409434.1"/>
    <property type="molecule type" value="Genomic_DNA"/>
</dbReference>
<dbReference type="InterPro" id="IPR001789">
    <property type="entry name" value="Sig_transdc_resp-reg_receiver"/>
</dbReference>
<dbReference type="InterPro" id="IPR004358">
    <property type="entry name" value="Sig_transdc_His_kin-like_C"/>
</dbReference>
<keyword evidence="8" id="KW-1133">Transmembrane helix</keyword>
<dbReference type="CDD" id="cd00082">
    <property type="entry name" value="HisKA"/>
    <property type="match status" value="1"/>
</dbReference>
<dbReference type="PRINTS" id="PR00344">
    <property type="entry name" value="BCTRLSENSOR"/>
</dbReference>
<dbReference type="InterPro" id="IPR018060">
    <property type="entry name" value="HTH_AraC"/>
</dbReference>
<dbReference type="PANTHER" id="PTHR43547">
    <property type="entry name" value="TWO-COMPONENT HISTIDINE KINASE"/>
    <property type="match status" value="1"/>
</dbReference>
<feature type="domain" description="Response regulatory" evidence="12">
    <location>
        <begin position="1100"/>
        <end position="1215"/>
    </location>
</feature>
<dbReference type="PROSITE" id="PS50109">
    <property type="entry name" value="HIS_KIN"/>
    <property type="match status" value="1"/>
</dbReference>
<feature type="signal peptide" evidence="9">
    <location>
        <begin position="1"/>
        <end position="21"/>
    </location>
</feature>
<dbReference type="CDD" id="cd17574">
    <property type="entry name" value="REC_OmpR"/>
    <property type="match status" value="1"/>
</dbReference>
<keyword evidence="3 7" id="KW-0597">Phosphoprotein</keyword>
<dbReference type="Pfam" id="PF07494">
    <property type="entry name" value="Reg_prop"/>
    <property type="match status" value="7"/>
</dbReference>
<evidence type="ECO:0000256" key="2">
    <source>
        <dbReference type="ARBA" id="ARBA00012438"/>
    </source>
</evidence>
<keyword evidence="14" id="KW-1185">Reference proteome</keyword>
<feature type="modified residue" description="4-aspartylphosphate" evidence="7">
    <location>
        <position position="1148"/>
    </location>
</feature>
<dbReference type="SUPFAM" id="SSF55874">
    <property type="entry name" value="ATPase domain of HSP90 chaperone/DNA topoisomerase II/histidine kinase"/>
    <property type="match status" value="1"/>
</dbReference>
<dbReference type="Gene3D" id="1.10.287.130">
    <property type="match status" value="1"/>
</dbReference>
<evidence type="ECO:0000256" key="1">
    <source>
        <dbReference type="ARBA" id="ARBA00000085"/>
    </source>
</evidence>
<dbReference type="InterPro" id="IPR011110">
    <property type="entry name" value="Reg_prop"/>
</dbReference>
<dbReference type="SMART" id="SM00342">
    <property type="entry name" value="HTH_ARAC"/>
    <property type="match status" value="1"/>
</dbReference>
<evidence type="ECO:0000256" key="3">
    <source>
        <dbReference type="ARBA" id="ARBA00022553"/>
    </source>
</evidence>
<feature type="domain" description="HTH araC/xylS-type" evidence="10">
    <location>
        <begin position="1247"/>
        <end position="1345"/>
    </location>
</feature>
<keyword evidence="5" id="KW-0238">DNA-binding</keyword>
<dbReference type="Gene3D" id="3.30.565.10">
    <property type="entry name" value="Histidine kinase-like ATPase, C-terminal domain"/>
    <property type="match status" value="1"/>
</dbReference>
<comment type="caution">
    <text evidence="13">The sequence shown here is derived from an EMBL/GenBank/DDBJ whole genome shotgun (WGS) entry which is preliminary data.</text>
</comment>
<keyword evidence="9" id="KW-0732">Signal</keyword>
<dbReference type="InterPro" id="IPR015943">
    <property type="entry name" value="WD40/YVTN_repeat-like_dom_sf"/>
</dbReference>
<feature type="transmembrane region" description="Helical" evidence="8">
    <location>
        <begin position="788"/>
        <end position="813"/>
    </location>
</feature>
<evidence type="ECO:0000256" key="4">
    <source>
        <dbReference type="ARBA" id="ARBA00023015"/>
    </source>
</evidence>
<dbReference type="PROSITE" id="PS50110">
    <property type="entry name" value="RESPONSE_REGULATORY"/>
    <property type="match status" value="1"/>
</dbReference>
<dbReference type="SUPFAM" id="SSF47384">
    <property type="entry name" value="Homodimeric domain of signal transducing histidine kinase"/>
    <property type="match status" value="1"/>
</dbReference>
<dbReference type="Proteomes" id="UP001165489">
    <property type="component" value="Unassembled WGS sequence"/>
</dbReference>
<evidence type="ECO:0000256" key="6">
    <source>
        <dbReference type="ARBA" id="ARBA00023163"/>
    </source>
</evidence>
<evidence type="ECO:0000259" key="12">
    <source>
        <dbReference type="PROSITE" id="PS50110"/>
    </source>
</evidence>
<proteinExistence type="predicted"/>
<dbReference type="Gene3D" id="3.40.50.2300">
    <property type="match status" value="1"/>
</dbReference>
<comment type="catalytic activity">
    <reaction evidence="1">
        <text>ATP + protein L-histidine = ADP + protein N-phospho-L-histidine.</text>
        <dbReference type="EC" id="2.7.13.3"/>
    </reaction>
</comment>
<gene>
    <name evidence="13" type="ORF">MM239_08515</name>
</gene>